<protein>
    <submittedName>
        <fullName evidence="2">DNA-binding beta-propeller fold protein YncE</fullName>
    </submittedName>
</protein>
<sequence>MRRLVAACITATVLTGCGSVGADDPLQVTDTLTAAEPAHAPRAATTPAGNVRPAPPTTLTTYLPGILATVHERTVSLYDTRDLNRPPRTLELPGTPATLRATPDGHLLAPQPDADLVARIDPATATAEQLRYPGGPLDATPVPGGLAVALRADNTIALPGGARATGFQRPAELLTLNGEVHVLDTLTTSLTPIDITTGDKQPALRAGTGATRTTADRYGRVLAVDTRGEELLAFDTKPLIMKQRYPVPGAPYGLAYDPARDLAWITLTATNELVGYDIAGGEPREVHRMPTVEQPDSVTVDPDTGRVYVASATGAGLQVVTP</sequence>
<evidence type="ECO:0000313" key="2">
    <source>
        <dbReference type="EMBL" id="MBB5069562.1"/>
    </source>
</evidence>
<organism evidence="2 3">
    <name type="scientific">Saccharopolyspora gloriosae</name>
    <dbReference type="NCBI Taxonomy" id="455344"/>
    <lineage>
        <taxon>Bacteria</taxon>
        <taxon>Bacillati</taxon>
        <taxon>Actinomycetota</taxon>
        <taxon>Actinomycetes</taxon>
        <taxon>Pseudonocardiales</taxon>
        <taxon>Pseudonocardiaceae</taxon>
        <taxon>Saccharopolyspora</taxon>
    </lineage>
</organism>
<evidence type="ECO:0000256" key="1">
    <source>
        <dbReference type="SAM" id="SignalP"/>
    </source>
</evidence>
<dbReference type="EMBL" id="JACHIV010000001">
    <property type="protein sequence ID" value="MBB5069562.1"/>
    <property type="molecule type" value="Genomic_DNA"/>
</dbReference>
<proteinExistence type="predicted"/>
<keyword evidence="1" id="KW-0732">Signal</keyword>
<accession>A0A840NK91</accession>
<feature type="chain" id="PRO_5032549462" evidence="1">
    <location>
        <begin position="23"/>
        <end position="322"/>
    </location>
</feature>
<gene>
    <name evidence="2" type="ORF">BJ969_002650</name>
</gene>
<dbReference type="Gene3D" id="2.130.10.10">
    <property type="entry name" value="YVTN repeat-like/Quinoprotein amine dehydrogenase"/>
    <property type="match status" value="1"/>
</dbReference>
<dbReference type="SUPFAM" id="SSF101898">
    <property type="entry name" value="NHL repeat"/>
    <property type="match status" value="1"/>
</dbReference>
<comment type="caution">
    <text evidence="2">The sequence shown here is derived from an EMBL/GenBank/DDBJ whole genome shotgun (WGS) entry which is preliminary data.</text>
</comment>
<name>A0A840NK91_9PSEU</name>
<keyword evidence="2" id="KW-0238">DNA-binding</keyword>
<dbReference type="AlphaFoldDB" id="A0A840NK91"/>
<dbReference type="Proteomes" id="UP000580474">
    <property type="component" value="Unassembled WGS sequence"/>
</dbReference>
<reference evidence="2 3" key="1">
    <citation type="submission" date="2020-08" db="EMBL/GenBank/DDBJ databases">
        <title>Sequencing the genomes of 1000 actinobacteria strains.</title>
        <authorList>
            <person name="Klenk H.-P."/>
        </authorList>
    </citation>
    <scope>NUCLEOTIDE SEQUENCE [LARGE SCALE GENOMIC DNA]</scope>
    <source>
        <strain evidence="2 3">DSM 45582</strain>
    </source>
</reference>
<feature type="signal peptide" evidence="1">
    <location>
        <begin position="1"/>
        <end position="22"/>
    </location>
</feature>
<dbReference type="GO" id="GO:0003677">
    <property type="term" value="F:DNA binding"/>
    <property type="evidence" value="ECO:0007669"/>
    <property type="project" value="UniProtKB-KW"/>
</dbReference>
<dbReference type="PROSITE" id="PS51257">
    <property type="entry name" value="PROKAR_LIPOPROTEIN"/>
    <property type="match status" value="1"/>
</dbReference>
<dbReference type="InterPro" id="IPR015943">
    <property type="entry name" value="WD40/YVTN_repeat-like_dom_sf"/>
</dbReference>
<dbReference type="RefSeq" id="WP_184479233.1">
    <property type="nucleotide sequence ID" value="NZ_JACHIV010000001.1"/>
</dbReference>
<keyword evidence="3" id="KW-1185">Reference proteome</keyword>
<evidence type="ECO:0000313" key="3">
    <source>
        <dbReference type="Proteomes" id="UP000580474"/>
    </source>
</evidence>